<evidence type="ECO:0000313" key="2">
    <source>
        <dbReference type="Proteomes" id="UP000076738"/>
    </source>
</evidence>
<sequence>MSISAIGAFLAPWPSLDLPSVSCPDSGLLFCTVDLARPSTLKANGSPWSRMLNCVSNSQAAGYVEGTTMASLSVGRSYAIFGASPHVTAPYHLHININNDIALPHAWCNLPRTIRRTLKLGRISTCMRHISASLLGNRARCCL</sequence>
<evidence type="ECO:0000313" key="1">
    <source>
        <dbReference type="EMBL" id="KZP00780.1"/>
    </source>
</evidence>
<protein>
    <submittedName>
        <fullName evidence="1">Uncharacterized protein</fullName>
    </submittedName>
</protein>
<reference evidence="1 2" key="1">
    <citation type="journal article" date="2016" name="Mol. Biol. Evol.">
        <title>Comparative Genomics of Early-Diverging Mushroom-Forming Fungi Provides Insights into the Origins of Lignocellulose Decay Capabilities.</title>
        <authorList>
            <person name="Nagy L.G."/>
            <person name="Riley R."/>
            <person name="Tritt A."/>
            <person name="Adam C."/>
            <person name="Daum C."/>
            <person name="Floudas D."/>
            <person name="Sun H."/>
            <person name="Yadav J.S."/>
            <person name="Pangilinan J."/>
            <person name="Larsson K.H."/>
            <person name="Matsuura K."/>
            <person name="Barry K."/>
            <person name="Labutti K."/>
            <person name="Kuo R."/>
            <person name="Ohm R.A."/>
            <person name="Bhattacharya S.S."/>
            <person name="Shirouzu T."/>
            <person name="Yoshinaga Y."/>
            <person name="Martin F.M."/>
            <person name="Grigoriev I.V."/>
            <person name="Hibbett D.S."/>
        </authorList>
    </citation>
    <scope>NUCLEOTIDE SEQUENCE [LARGE SCALE GENOMIC DNA]</scope>
    <source>
        <strain evidence="1 2">TUFC12733</strain>
    </source>
</reference>
<accession>A0A167RCW8</accession>
<keyword evidence="2" id="KW-1185">Reference proteome</keyword>
<dbReference type="EMBL" id="KV417268">
    <property type="protein sequence ID" value="KZP00780.1"/>
    <property type="molecule type" value="Genomic_DNA"/>
</dbReference>
<organism evidence="1 2">
    <name type="scientific">Calocera viscosa (strain TUFC12733)</name>
    <dbReference type="NCBI Taxonomy" id="1330018"/>
    <lineage>
        <taxon>Eukaryota</taxon>
        <taxon>Fungi</taxon>
        <taxon>Dikarya</taxon>
        <taxon>Basidiomycota</taxon>
        <taxon>Agaricomycotina</taxon>
        <taxon>Dacrymycetes</taxon>
        <taxon>Dacrymycetales</taxon>
        <taxon>Dacrymycetaceae</taxon>
        <taxon>Calocera</taxon>
    </lineage>
</organism>
<name>A0A167RCW8_CALVF</name>
<dbReference type="Proteomes" id="UP000076738">
    <property type="component" value="Unassembled WGS sequence"/>
</dbReference>
<gene>
    <name evidence="1" type="ORF">CALVIDRAFT_533113</name>
</gene>
<proteinExistence type="predicted"/>
<dbReference type="AlphaFoldDB" id="A0A167RCW8"/>